<evidence type="ECO:0000313" key="5">
    <source>
        <dbReference type="EMBL" id="GFG37118.1"/>
    </source>
</evidence>
<gene>
    <name evidence="5" type="ORF">Cfor_05780</name>
</gene>
<feature type="chain" id="PRO_5026895517" description="Endocuticle structural glycoprotein SgAbd-2" evidence="4">
    <location>
        <begin position="28"/>
        <end position="147"/>
    </location>
</feature>
<evidence type="ECO:0000256" key="1">
    <source>
        <dbReference type="ARBA" id="ARBA00022460"/>
    </source>
</evidence>
<dbReference type="PANTHER" id="PTHR10380">
    <property type="entry name" value="CUTICLE PROTEIN"/>
    <property type="match status" value="1"/>
</dbReference>
<dbReference type="PROSITE" id="PS00233">
    <property type="entry name" value="CHIT_BIND_RR_1"/>
    <property type="match status" value="1"/>
</dbReference>
<protein>
    <recommendedName>
        <fullName evidence="7">Endocuticle structural glycoprotein SgAbd-2</fullName>
    </recommendedName>
</protein>
<evidence type="ECO:0000256" key="2">
    <source>
        <dbReference type="PROSITE-ProRule" id="PRU00497"/>
    </source>
</evidence>
<dbReference type="PROSITE" id="PS51155">
    <property type="entry name" value="CHIT_BIND_RR_2"/>
    <property type="match status" value="1"/>
</dbReference>
<feature type="region of interest" description="Disordered" evidence="3">
    <location>
        <begin position="113"/>
        <end position="147"/>
    </location>
</feature>
<keyword evidence="4" id="KW-0732">Signal</keyword>
<name>A0A6L2Q2S1_COPFO</name>
<dbReference type="InterPro" id="IPR050468">
    <property type="entry name" value="Cuticle_Struct_Prot"/>
</dbReference>
<dbReference type="GO" id="GO:0008010">
    <property type="term" value="F:structural constituent of chitin-based larval cuticle"/>
    <property type="evidence" value="ECO:0007669"/>
    <property type="project" value="TreeGrafter"/>
</dbReference>
<feature type="region of interest" description="Disordered" evidence="3">
    <location>
        <begin position="72"/>
        <end position="92"/>
    </location>
</feature>
<comment type="caution">
    <text evidence="5">The sequence shown here is derived from an EMBL/GenBank/DDBJ whole genome shotgun (WGS) entry which is preliminary data.</text>
</comment>
<dbReference type="InParanoid" id="A0A6L2Q2S1"/>
<sequence>SCLCVFQFALSTVTVLSLGAPQEPVHTTPVQIISQNAVVNADGSFNYSFETSNGIKVEESGFVKPVIDVRSGLGEGTTDENTGDSQVIQGSFSYTAPDGSPISLKYIADETGFHPEGAHLPTPPPIPGPIQKSLSLLPETSSEHAST</sequence>
<evidence type="ECO:0000256" key="4">
    <source>
        <dbReference type="SAM" id="SignalP"/>
    </source>
</evidence>
<reference evidence="6" key="1">
    <citation type="submission" date="2020-01" db="EMBL/GenBank/DDBJ databases">
        <title>Draft genome sequence of the Termite Coptotermes fromosanus.</title>
        <authorList>
            <person name="Itakura S."/>
            <person name="Yosikawa Y."/>
            <person name="Umezawa K."/>
        </authorList>
    </citation>
    <scope>NUCLEOTIDE SEQUENCE [LARGE SCALE GENOMIC DNA]</scope>
</reference>
<accession>A0A6L2Q2S1</accession>
<organism evidence="5 6">
    <name type="scientific">Coptotermes formosanus</name>
    <name type="common">Formosan subterranean termite</name>
    <dbReference type="NCBI Taxonomy" id="36987"/>
    <lineage>
        <taxon>Eukaryota</taxon>
        <taxon>Metazoa</taxon>
        <taxon>Ecdysozoa</taxon>
        <taxon>Arthropoda</taxon>
        <taxon>Hexapoda</taxon>
        <taxon>Insecta</taxon>
        <taxon>Pterygota</taxon>
        <taxon>Neoptera</taxon>
        <taxon>Polyneoptera</taxon>
        <taxon>Dictyoptera</taxon>
        <taxon>Blattodea</taxon>
        <taxon>Blattoidea</taxon>
        <taxon>Termitoidae</taxon>
        <taxon>Rhinotermitidae</taxon>
        <taxon>Coptotermes</taxon>
    </lineage>
</organism>
<feature type="compositionally biased region" description="Polar residues" evidence="3">
    <location>
        <begin position="83"/>
        <end position="92"/>
    </location>
</feature>
<feature type="non-terminal residue" evidence="5">
    <location>
        <position position="1"/>
    </location>
</feature>
<feature type="signal peptide" evidence="4">
    <location>
        <begin position="1"/>
        <end position="27"/>
    </location>
</feature>
<dbReference type="OrthoDB" id="7255276at2759"/>
<dbReference type="AlphaFoldDB" id="A0A6L2Q2S1"/>
<dbReference type="GO" id="GO:0062129">
    <property type="term" value="C:chitin-based extracellular matrix"/>
    <property type="evidence" value="ECO:0007669"/>
    <property type="project" value="TreeGrafter"/>
</dbReference>
<evidence type="ECO:0000256" key="3">
    <source>
        <dbReference type="SAM" id="MobiDB-lite"/>
    </source>
</evidence>
<proteinExistence type="predicted"/>
<dbReference type="EMBL" id="BLKM01009501">
    <property type="protein sequence ID" value="GFG37118.1"/>
    <property type="molecule type" value="Genomic_DNA"/>
</dbReference>
<dbReference type="InterPro" id="IPR000618">
    <property type="entry name" value="Insect_cuticle"/>
</dbReference>
<dbReference type="Pfam" id="PF00379">
    <property type="entry name" value="Chitin_bind_4"/>
    <property type="match status" value="1"/>
</dbReference>
<dbReference type="InterPro" id="IPR031311">
    <property type="entry name" value="CHIT_BIND_RR_consensus"/>
</dbReference>
<dbReference type="PANTHER" id="PTHR10380:SF215">
    <property type="entry name" value="CUTICULAR PROTEIN 49AG"/>
    <property type="match status" value="1"/>
</dbReference>
<feature type="compositionally biased region" description="Polar residues" evidence="3">
    <location>
        <begin position="132"/>
        <end position="147"/>
    </location>
</feature>
<dbReference type="Proteomes" id="UP000502823">
    <property type="component" value="Unassembled WGS sequence"/>
</dbReference>
<evidence type="ECO:0008006" key="7">
    <source>
        <dbReference type="Google" id="ProtNLM"/>
    </source>
</evidence>
<keyword evidence="1 2" id="KW-0193">Cuticle</keyword>
<evidence type="ECO:0000313" key="6">
    <source>
        <dbReference type="Proteomes" id="UP000502823"/>
    </source>
</evidence>
<keyword evidence="6" id="KW-1185">Reference proteome</keyword>